<gene>
    <name evidence="1" type="ORF">FD21_GL000174</name>
</gene>
<dbReference type="EMBL" id="AYYX01000108">
    <property type="protein sequence ID" value="KRM83933.1"/>
    <property type="molecule type" value="Genomic_DNA"/>
</dbReference>
<dbReference type="PATRIC" id="fig|1133569.4.peg.180"/>
<comment type="caution">
    <text evidence="1">The sequence shown here is derived from an EMBL/GenBank/DDBJ whole genome shotgun (WGS) entry which is preliminary data.</text>
</comment>
<name>A0A0R2BX76_9LACO</name>
<organism evidence="1 2">
    <name type="scientific">Liquorilactobacillus vini DSM 20605</name>
    <dbReference type="NCBI Taxonomy" id="1133569"/>
    <lineage>
        <taxon>Bacteria</taxon>
        <taxon>Bacillati</taxon>
        <taxon>Bacillota</taxon>
        <taxon>Bacilli</taxon>
        <taxon>Lactobacillales</taxon>
        <taxon>Lactobacillaceae</taxon>
        <taxon>Liquorilactobacillus</taxon>
    </lineage>
</organism>
<sequence length="124" mass="14627">MLQLRKRQDKRGLSTLASNSDSIFYLLSHLKRHPQAASYLPVHENNIVRLKVDAKTKVADADIYFPTNHLMVNRLTDNFVAQHGELLDYYQKFTKMQKPHYTDVWVTTTFIQPANYYFIELSYE</sequence>
<dbReference type="eggNOG" id="ENOG50349WT">
    <property type="taxonomic scope" value="Bacteria"/>
</dbReference>
<dbReference type="AlphaFoldDB" id="A0A0R2BX76"/>
<proteinExistence type="predicted"/>
<keyword evidence="2" id="KW-1185">Reference proteome</keyword>
<dbReference type="STRING" id="1133569.FD21_GL000174"/>
<reference evidence="1 2" key="1">
    <citation type="journal article" date="2015" name="Genome Announc.">
        <title>Expanding the biotechnology potential of lactobacilli through comparative genomics of 213 strains and associated genera.</title>
        <authorList>
            <person name="Sun Z."/>
            <person name="Harris H.M."/>
            <person name="McCann A."/>
            <person name="Guo C."/>
            <person name="Argimon S."/>
            <person name="Zhang W."/>
            <person name="Yang X."/>
            <person name="Jeffery I.B."/>
            <person name="Cooney J.C."/>
            <person name="Kagawa T.F."/>
            <person name="Liu W."/>
            <person name="Song Y."/>
            <person name="Salvetti E."/>
            <person name="Wrobel A."/>
            <person name="Rasinkangas P."/>
            <person name="Parkhill J."/>
            <person name="Rea M.C."/>
            <person name="O'Sullivan O."/>
            <person name="Ritari J."/>
            <person name="Douillard F.P."/>
            <person name="Paul Ross R."/>
            <person name="Yang R."/>
            <person name="Briner A.E."/>
            <person name="Felis G.E."/>
            <person name="de Vos W.M."/>
            <person name="Barrangou R."/>
            <person name="Klaenhammer T.R."/>
            <person name="Caufield P.W."/>
            <person name="Cui Y."/>
            <person name="Zhang H."/>
            <person name="O'Toole P.W."/>
        </authorList>
    </citation>
    <scope>NUCLEOTIDE SEQUENCE [LARGE SCALE GENOMIC DNA]</scope>
    <source>
        <strain evidence="1 2">DSM 20605</strain>
    </source>
</reference>
<protein>
    <submittedName>
        <fullName evidence="1">Uncharacterized protein</fullName>
    </submittedName>
</protein>
<dbReference type="Proteomes" id="UP000051576">
    <property type="component" value="Unassembled WGS sequence"/>
</dbReference>
<evidence type="ECO:0000313" key="2">
    <source>
        <dbReference type="Proteomes" id="UP000051576"/>
    </source>
</evidence>
<evidence type="ECO:0000313" key="1">
    <source>
        <dbReference type="EMBL" id="KRM83933.1"/>
    </source>
</evidence>
<accession>A0A0R2BX76</accession>